<sequence>MKTEKKSATISKMSLQPEMDTPKKETVLKKLLGLNPVDVSDERLVKSLFRALVNQPEFSTTQQIRYKRKQRRPSLIFLPETIYQFEAFIKKTYIGYFSEPNVSSVLTGCVLMEGGDESDPITLSLNRVDKPLHRAKGVERTFLKPPLARLEFVGPTVKRVNLLDRIADSIVKRDPSPWL</sequence>
<proteinExistence type="predicted"/>
<reference evidence="2 3" key="1">
    <citation type="journal article" date="2016" name="Nat. Commun.">
        <title>Thousands of microbial genomes shed light on interconnected biogeochemical processes in an aquifer system.</title>
        <authorList>
            <person name="Anantharaman K."/>
            <person name="Brown C.T."/>
            <person name="Hug L.A."/>
            <person name="Sharon I."/>
            <person name="Castelle C.J."/>
            <person name="Probst A.J."/>
            <person name="Thomas B.C."/>
            <person name="Singh A."/>
            <person name="Wilkins M.J."/>
            <person name="Karaoz U."/>
            <person name="Brodie E.L."/>
            <person name="Williams K.H."/>
            <person name="Hubbard S.S."/>
            <person name="Banfield J.F."/>
        </authorList>
    </citation>
    <scope>NUCLEOTIDE SEQUENCE [LARGE SCALE GENOMIC DNA]</scope>
</reference>
<organism evidence="2 3">
    <name type="scientific">Candidatus Roizmanbacteria bacterium RIFCSPHIGHO2_02_FULL_38_11</name>
    <dbReference type="NCBI Taxonomy" id="1802039"/>
    <lineage>
        <taxon>Bacteria</taxon>
        <taxon>Candidatus Roizmaniibacteriota</taxon>
    </lineage>
</organism>
<dbReference type="EMBL" id="MFZO01000035">
    <property type="protein sequence ID" value="OGK24360.1"/>
    <property type="molecule type" value="Genomic_DNA"/>
</dbReference>
<evidence type="ECO:0000313" key="2">
    <source>
        <dbReference type="EMBL" id="OGK24360.1"/>
    </source>
</evidence>
<name>A0A1F7GZ37_9BACT</name>
<comment type="caution">
    <text evidence="2">The sequence shown here is derived from an EMBL/GenBank/DDBJ whole genome shotgun (WGS) entry which is preliminary data.</text>
</comment>
<accession>A0A1F7GZ37</accession>
<dbReference type="Proteomes" id="UP000177913">
    <property type="component" value="Unassembled WGS sequence"/>
</dbReference>
<gene>
    <name evidence="2" type="ORF">A3C25_00700</name>
</gene>
<dbReference type="AlphaFoldDB" id="A0A1F7GZ37"/>
<feature type="region of interest" description="Disordered" evidence="1">
    <location>
        <begin position="1"/>
        <end position="20"/>
    </location>
</feature>
<protein>
    <submittedName>
        <fullName evidence="2">Uncharacterized protein</fullName>
    </submittedName>
</protein>
<evidence type="ECO:0000256" key="1">
    <source>
        <dbReference type="SAM" id="MobiDB-lite"/>
    </source>
</evidence>
<evidence type="ECO:0000313" key="3">
    <source>
        <dbReference type="Proteomes" id="UP000177913"/>
    </source>
</evidence>